<evidence type="ECO:0000313" key="1">
    <source>
        <dbReference type="Proteomes" id="UP000818029"/>
    </source>
</evidence>
<sequence length="201" mass="22763">MLDVLKHLFINIPLVEALEKMLNYAKAIKEFLFKKRRFGKLETVALTIECSLFFQNKLPLKLKDLGSFIIPSNIGESYCDFEADKEVSIILRRPFQETDRTKIDVQKGEPTIQVQEKQVTFNVLKALRSPDMVKDCFTISEEDSLVPIKLEYNDPLEGISSDSLHQDEDDKCLEASVLLTASVAAIFTALSRPVYGVEPSC</sequence>
<reference evidence="2" key="2">
    <citation type="submission" date="2025-08" db="UniProtKB">
        <authorList>
            <consortium name="RefSeq"/>
        </authorList>
    </citation>
    <scope>IDENTIFICATION</scope>
</reference>
<organism evidence="1 2">
    <name type="scientific">Gossypium hirsutum</name>
    <name type="common">Upland cotton</name>
    <name type="synonym">Gossypium mexicanum</name>
    <dbReference type="NCBI Taxonomy" id="3635"/>
    <lineage>
        <taxon>Eukaryota</taxon>
        <taxon>Viridiplantae</taxon>
        <taxon>Streptophyta</taxon>
        <taxon>Embryophyta</taxon>
        <taxon>Tracheophyta</taxon>
        <taxon>Spermatophyta</taxon>
        <taxon>Magnoliopsida</taxon>
        <taxon>eudicotyledons</taxon>
        <taxon>Gunneridae</taxon>
        <taxon>Pentapetalae</taxon>
        <taxon>rosids</taxon>
        <taxon>malvids</taxon>
        <taxon>Malvales</taxon>
        <taxon>Malvaceae</taxon>
        <taxon>Malvoideae</taxon>
        <taxon>Gossypium</taxon>
    </lineage>
</organism>
<name>A0ABM3BWA9_GOSHI</name>
<dbReference type="Proteomes" id="UP000818029">
    <property type="component" value="Chromosome A06"/>
</dbReference>
<dbReference type="RefSeq" id="XP_040971337.1">
    <property type="nucleotide sequence ID" value="XM_041115403.1"/>
</dbReference>
<dbReference type="PANTHER" id="PTHR33067">
    <property type="entry name" value="RNA-DIRECTED DNA POLYMERASE-RELATED"/>
    <property type="match status" value="1"/>
</dbReference>
<dbReference type="GeneID" id="121230509"/>
<reference evidence="1" key="1">
    <citation type="journal article" date="2020" name="Nat. Genet.">
        <title>Genomic diversifications of five Gossypium allopolyploid species and their impact on cotton improvement.</title>
        <authorList>
            <person name="Chen Z.J."/>
            <person name="Sreedasyam A."/>
            <person name="Ando A."/>
            <person name="Song Q."/>
            <person name="De Santiago L.M."/>
            <person name="Hulse-Kemp A.M."/>
            <person name="Ding M."/>
            <person name="Ye W."/>
            <person name="Kirkbride R.C."/>
            <person name="Jenkins J."/>
            <person name="Plott C."/>
            <person name="Lovell J."/>
            <person name="Lin Y.M."/>
            <person name="Vaughn R."/>
            <person name="Liu B."/>
            <person name="Simpson S."/>
            <person name="Scheffler B.E."/>
            <person name="Wen L."/>
            <person name="Saski C.A."/>
            <person name="Grover C.E."/>
            <person name="Hu G."/>
            <person name="Conover J.L."/>
            <person name="Carlson J.W."/>
            <person name="Shu S."/>
            <person name="Boston L.B."/>
            <person name="Williams M."/>
            <person name="Peterson D.G."/>
            <person name="McGee K."/>
            <person name="Jones D.C."/>
            <person name="Wendel J.F."/>
            <person name="Stelly D.M."/>
            <person name="Grimwood J."/>
            <person name="Schmutz J."/>
        </authorList>
    </citation>
    <scope>NUCLEOTIDE SEQUENCE [LARGE SCALE GENOMIC DNA]</scope>
    <source>
        <strain evidence="1">cv. TM-1</strain>
    </source>
</reference>
<keyword evidence="1" id="KW-1185">Reference proteome</keyword>
<accession>A0ABM3BWA9</accession>
<gene>
    <name evidence="2" type="primary">LOC121230509</name>
</gene>
<evidence type="ECO:0000313" key="2">
    <source>
        <dbReference type="RefSeq" id="XP_040971337.1"/>
    </source>
</evidence>
<proteinExistence type="predicted"/>
<protein>
    <submittedName>
        <fullName evidence="2">Uncharacterized protein</fullName>
    </submittedName>
</protein>